<protein>
    <submittedName>
        <fullName evidence="4">SET domain-containing protein</fullName>
    </submittedName>
</protein>
<dbReference type="Gene3D" id="6.10.140.2220">
    <property type="match status" value="1"/>
</dbReference>
<feature type="compositionally biased region" description="Basic and acidic residues" evidence="1">
    <location>
        <begin position="284"/>
        <end position="297"/>
    </location>
</feature>
<dbReference type="Gene3D" id="1.10.220.160">
    <property type="match status" value="1"/>
</dbReference>
<reference evidence="4 5" key="2">
    <citation type="submission" date="2016-08" db="EMBL/GenBank/DDBJ databases">
        <title>Pervasive Adenine N6-methylation of Active Genes in Fungi.</title>
        <authorList>
            <consortium name="DOE Joint Genome Institute"/>
            <person name="Mondo S.J."/>
            <person name="Dannebaum R.O."/>
            <person name="Kuo R.C."/>
            <person name="Labutti K."/>
            <person name="Haridas S."/>
            <person name="Kuo A."/>
            <person name="Salamov A."/>
            <person name="Ahrendt S.R."/>
            <person name="Lipzen A."/>
            <person name="Sullivan W."/>
            <person name="Andreopoulos W.B."/>
            <person name="Clum A."/>
            <person name="Lindquist E."/>
            <person name="Daum C."/>
            <person name="Ramamoorthy G.K."/>
            <person name="Gryganskyi A."/>
            <person name="Culley D."/>
            <person name="Magnuson J.K."/>
            <person name="James T.Y."/>
            <person name="O'Malley M.A."/>
            <person name="Stajich J.E."/>
            <person name="Spatafora J.W."/>
            <person name="Visel A."/>
            <person name="Grigoriev I.V."/>
        </authorList>
    </citation>
    <scope>NUCLEOTIDE SEQUENCE [LARGE SCALE GENOMIC DNA]</scope>
    <source>
        <strain evidence="5">finn</strain>
    </source>
</reference>
<accession>A0A1Y1VCV6</accession>
<keyword evidence="2" id="KW-0812">Transmembrane</keyword>
<comment type="caution">
    <text evidence="4">The sequence shown here is derived from an EMBL/GenBank/DDBJ whole genome shotgun (WGS) entry which is preliminary data.</text>
</comment>
<organism evidence="4 5">
    <name type="scientific">Piromyces finnis</name>
    <dbReference type="NCBI Taxonomy" id="1754191"/>
    <lineage>
        <taxon>Eukaryota</taxon>
        <taxon>Fungi</taxon>
        <taxon>Fungi incertae sedis</taxon>
        <taxon>Chytridiomycota</taxon>
        <taxon>Chytridiomycota incertae sedis</taxon>
        <taxon>Neocallimastigomycetes</taxon>
        <taxon>Neocallimastigales</taxon>
        <taxon>Neocallimastigaceae</taxon>
        <taxon>Piromyces</taxon>
    </lineage>
</organism>
<gene>
    <name evidence="4" type="ORF">BCR36DRAFT_33891</name>
</gene>
<dbReference type="Gene3D" id="2.170.270.10">
    <property type="entry name" value="SET domain"/>
    <property type="match status" value="2"/>
</dbReference>
<dbReference type="OrthoDB" id="2154253at2759"/>
<dbReference type="AlphaFoldDB" id="A0A1Y1VCV6"/>
<evidence type="ECO:0000313" key="4">
    <source>
        <dbReference type="EMBL" id="ORX52114.1"/>
    </source>
</evidence>
<evidence type="ECO:0000256" key="1">
    <source>
        <dbReference type="SAM" id="MobiDB-lite"/>
    </source>
</evidence>
<evidence type="ECO:0000313" key="5">
    <source>
        <dbReference type="Proteomes" id="UP000193719"/>
    </source>
</evidence>
<dbReference type="SMART" id="SM00317">
    <property type="entry name" value="SET"/>
    <property type="match status" value="1"/>
</dbReference>
<dbReference type="STRING" id="1754191.A0A1Y1VCV6"/>
<dbReference type="Pfam" id="PF00856">
    <property type="entry name" value="SET"/>
    <property type="match status" value="1"/>
</dbReference>
<feature type="region of interest" description="Disordered" evidence="1">
    <location>
        <begin position="53"/>
        <end position="74"/>
    </location>
</feature>
<dbReference type="InterPro" id="IPR046341">
    <property type="entry name" value="SET_dom_sf"/>
</dbReference>
<feature type="transmembrane region" description="Helical" evidence="2">
    <location>
        <begin position="7"/>
        <end position="25"/>
    </location>
</feature>
<dbReference type="EMBL" id="MCFH01000016">
    <property type="protein sequence ID" value="ORX52114.1"/>
    <property type="molecule type" value="Genomic_DNA"/>
</dbReference>
<feature type="compositionally biased region" description="Basic residues" evidence="1">
    <location>
        <begin position="53"/>
        <end position="63"/>
    </location>
</feature>
<proteinExistence type="predicted"/>
<feature type="compositionally biased region" description="Polar residues" evidence="1">
    <location>
        <begin position="268"/>
        <end position="283"/>
    </location>
</feature>
<dbReference type="CDD" id="cd20071">
    <property type="entry name" value="SET_SMYD"/>
    <property type="match status" value="1"/>
</dbReference>
<keyword evidence="2" id="KW-1133">Transmembrane helix</keyword>
<dbReference type="InterPro" id="IPR050869">
    <property type="entry name" value="H3K4_H4K5_MeTrfase"/>
</dbReference>
<dbReference type="PROSITE" id="PS50280">
    <property type="entry name" value="SET"/>
    <property type="match status" value="1"/>
</dbReference>
<keyword evidence="5" id="KW-1185">Reference proteome</keyword>
<reference evidence="4 5" key="1">
    <citation type="submission" date="2016-08" db="EMBL/GenBank/DDBJ databases">
        <title>Genomes of anaerobic fungi encode conserved fungal cellulosomes for biomass hydrolysis.</title>
        <authorList>
            <consortium name="DOE Joint Genome Institute"/>
            <person name="Haitjema C.H."/>
            <person name="Gilmore S.P."/>
            <person name="Henske J.K."/>
            <person name="Solomon K.V."/>
            <person name="De Groot R."/>
            <person name="Kuo A."/>
            <person name="Mondo S.J."/>
            <person name="Salamov A.A."/>
            <person name="Labutti K."/>
            <person name="Zhao Z."/>
            <person name="Chiniquy J."/>
            <person name="Barry K."/>
            <person name="Brewer H.M."/>
            <person name="Purvine S.O."/>
            <person name="Wright A.T."/>
            <person name="Boxma B."/>
            <person name="Van Alen T."/>
            <person name="Hackstein J.H."/>
            <person name="Baker S.E."/>
            <person name="Grigoriev I.V."/>
            <person name="O'Malley M.A."/>
        </authorList>
    </citation>
    <scope>NUCLEOTIDE SEQUENCE [LARGE SCALE GENOMIC DNA]</scope>
    <source>
        <strain evidence="5">finn</strain>
    </source>
</reference>
<dbReference type="Proteomes" id="UP000193719">
    <property type="component" value="Unassembled WGS sequence"/>
</dbReference>
<evidence type="ECO:0000256" key="2">
    <source>
        <dbReference type="SAM" id="Phobius"/>
    </source>
</evidence>
<feature type="domain" description="SET" evidence="3">
    <location>
        <begin position="127"/>
        <end position="634"/>
    </location>
</feature>
<dbReference type="PANTHER" id="PTHR12197">
    <property type="entry name" value="HISTONE-LYSINE N-METHYLTRANSFERASE SMYD"/>
    <property type="match status" value="1"/>
</dbReference>
<keyword evidence="2" id="KW-0472">Membrane</keyword>
<dbReference type="SUPFAM" id="SSF82199">
    <property type="entry name" value="SET domain"/>
    <property type="match status" value="1"/>
</dbReference>
<name>A0A1Y1VCV6_9FUNG</name>
<feature type="region of interest" description="Disordered" evidence="1">
    <location>
        <begin position="266"/>
        <end position="300"/>
    </location>
</feature>
<sequence>MLTTKQVLIGITITSITLFICSQFLKFGINDSKKEKDTEDSAIDERIDEKKIRKHNKKNKKKKPEISKNVKTNQNKNFNVKSKNELLIKLEKLFSKRNFKIIEKIITQMLEESEHEKYLEWLSNQENNIYIKTFGKNKNNKKINKNINICVVSKKDIVPGEIIYTEKPVVSILNPYLDKEEYCPTCFKKIILPDNIVEKKENFCSKECESKAKEDKRLFKNIFISDKTSEKSYLSSMSSCYGISTYDIESEIIYYDYPEVETIHIESTKPNNMNPPQKSQSNNRKMDQNDDNHKSDNSDNILFYYTDEPSEKDQPFEIHNDDDKQDIEIIKLNDFYNYDKENMDDQENDSQLDPIDIDKESFLQLFDSKTKSTTTSGVNEKIITYYHQLCWEKEYFYPLLILKLLVLIIQDELCFKKKIKLLNCSNNNPLFNNDQHHPPLHYQKSPKKSKSIGDIMNKNNKAYTLSPPSTPLNPNQKLIDNLVIYTLWDHIETFPYIENFSKSTSNNDLEINNEFSNNDLKFFNLIHTLFYDVFYEFEDFFTDDMYQILKQKILYNTIGITSNETIKIKKNIKDIYRSDNDKSILGLGIYFISSYIRHSCHPNAKICYLSNSNNLSLISTQYIKKGEEITISYIDTQNKSHKEYHEELYNKFKIKCFCNK</sequence>
<evidence type="ECO:0000259" key="3">
    <source>
        <dbReference type="PROSITE" id="PS50280"/>
    </source>
</evidence>
<dbReference type="InterPro" id="IPR001214">
    <property type="entry name" value="SET_dom"/>
</dbReference>